<protein>
    <submittedName>
        <fullName evidence="1">Uncharacterized protein</fullName>
    </submittedName>
</protein>
<evidence type="ECO:0000313" key="1">
    <source>
        <dbReference type="EMBL" id="MFC4559758.1"/>
    </source>
</evidence>
<evidence type="ECO:0000313" key="2">
    <source>
        <dbReference type="Proteomes" id="UP001595989"/>
    </source>
</evidence>
<accession>A0ABV9DMW3</accession>
<dbReference type="EMBL" id="JBHSFU010000011">
    <property type="protein sequence ID" value="MFC4559758.1"/>
    <property type="molecule type" value="Genomic_DNA"/>
</dbReference>
<organism evidence="1 2">
    <name type="scientific">Virgibacillus kekensis</name>
    <dbReference type="NCBI Taxonomy" id="202261"/>
    <lineage>
        <taxon>Bacteria</taxon>
        <taxon>Bacillati</taxon>
        <taxon>Bacillota</taxon>
        <taxon>Bacilli</taxon>
        <taxon>Bacillales</taxon>
        <taxon>Bacillaceae</taxon>
        <taxon>Virgibacillus</taxon>
    </lineage>
</organism>
<reference evidence="2" key="1">
    <citation type="journal article" date="2019" name="Int. J. Syst. Evol. Microbiol.">
        <title>The Global Catalogue of Microorganisms (GCM) 10K type strain sequencing project: providing services to taxonomists for standard genome sequencing and annotation.</title>
        <authorList>
            <consortium name="The Broad Institute Genomics Platform"/>
            <consortium name="The Broad Institute Genome Sequencing Center for Infectious Disease"/>
            <person name="Wu L."/>
            <person name="Ma J."/>
        </authorList>
    </citation>
    <scope>NUCLEOTIDE SEQUENCE [LARGE SCALE GENOMIC DNA]</scope>
    <source>
        <strain evidence="2">CGMCC 4.7426</strain>
    </source>
</reference>
<dbReference type="Proteomes" id="UP001595989">
    <property type="component" value="Unassembled WGS sequence"/>
</dbReference>
<gene>
    <name evidence="1" type="ORF">ACFO3D_16345</name>
</gene>
<dbReference type="RefSeq" id="WP_390298555.1">
    <property type="nucleotide sequence ID" value="NZ_JBHSFU010000011.1"/>
</dbReference>
<keyword evidence="2" id="KW-1185">Reference proteome</keyword>
<sequence>MIKKMIALFVIIVLGIVGWYWTEGYGFTGTDVTGETIEESIFQYTSSDQNQVSNQGDLIEKIQVKEDFYLVFTLNKSLDSINAFLIKKKWNGNWRVENMSGEASIELHPGAYSPYSWNGLSSEDFSGYWGVVYDSDVESIVLRKNMKEAHANIIDSTRFPPIWYKLYPESDLNDIEIVKAVDIDGEEVPWDSVRNKSY</sequence>
<comment type="caution">
    <text evidence="1">The sequence shown here is derived from an EMBL/GenBank/DDBJ whole genome shotgun (WGS) entry which is preliminary data.</text>
</comment>
<proteinExistence type="predicted"/>
<name>A0ABV9DMW3_9BACI</name>